<evidence type="ECO:0000313" key="2">
    <source>
        <dbReference type="Proteomes" id="UP000719267"/>
    </source>
</evidence>
<sequence length="168" mass="18702">MFTLFCCLIFGQSLDCDCGVSNQLTLSKNNSSCNPAPGFTASILQSDLDAFPSASFNLQVWIVNRSDGTNDKDYNGEQILQAINQLNNDFSLANICFNLIGVNFINDDYYYNIPVNDRFRLDTHVENNSNDPDLMNLNAVNIYLVQGSFNGQASPSYAMTTININSFF</sequence>
<organism evidence="1 2">
    <name type="scientific">Mesonia aestuariivivens</name>
    <dbReference type="NCBI Taxonomy" id="2796128"/>
    <lineage>
        <taxon>Bacteria</taxon>
        <taxon>Pseudomonadati</taxon>
        <taxon>Bacteroidota</taxon>
        <taxon>Flavobacteriia</taxon>
        <taxon>Flavobacteriales</taxon>
        <taxon>Flavobacteriaceae</taxon>
        <taxon>Mesonia</taxon>
    </lineage>
</organism>
<proteinExistence type="predicted"/>
<name>A0ABS6VZE7_9FLAO</name>
<accession>A0ABS6VZE7</accession>
<dbReference type="Proteomes" id="UP000719267">
    <property type="component" value="Unassembled WGS sequence"/>
</dbReference>
<keyword evidence="2" id="KW-1185">Reference proteome</keyword>
<protein>
    <submittedName>
        <fullName evidence="1">Uncharacterized protein</fullName>
    </submittedName>
</protein>
<dbReference type="RefSeq" id="WP_219039250.1">
    <property type="nucleotide sequence ID" value="NZ_JAHWDF010000003.1"/>
</dbReference>
<reference evidence="1 2" key="1">
    <citation type="submission" date="2021-07" db="EMBL/GenBank/DDBJ databases">
        <title>Mesonia aestuariivivens sp. nov., isolated from a tidal flat.</title>
        <authorList>
            <person name="Kim Y.-O."/>
            <person name="Yoon J.-H."/>
        </authorList>
    </citation>
    <scope>NUCLEOTIDE SEQUENCE [LARGE SCALE GENOMIC DNA]</scope>
    <source>
        <strain evidence="1 2">JHPTF-M18</strain>
    </source>
</reference>
<gene>
    <name evidence="1" type="ORF">KW502_04020</name>
</gene>
<dbReference type="EMBL" id="JAHWDF010000003">
    <property type="protein sequence ID" value="MBW2960963.1"/>
    <property type="molecule type" value="Genomic_DNA"/>
</dbReference>
<comment type="caution">
    <text evidence="1">The sequence shown here is derived from an EMBL/GenBank/DDBJ whole genome shotgun (WGS) entry which is preliminary data.</text>
</comment>
<evidence type="ECO:0000313" key="1">
    <source>
        <dbReference type="EMBL" id="MBW2960963.1"/>
    </source>
</evidence>